<feature type="domain" description="Retrotransposon gag" evidence="2">
    <location>
        <begin position="11"/>
        <end position="86"/>
    </location>
</feature>
<dbReference type="AlphaFoldDB" id="A0AA38FVG0"/>
<dbReference type="Pfam" id="PF03732">
    <property type="entry name" value="Retrotrans_gag"/>
    <property type="match status" value="1"/>
</dbReference>
<dbReference type="InterPro" id="IPR005162">
    <property type="entry name" value="Retrotrans_gag_dom"/>
</dbReference>
<evidence type="ECO:0000259" key="2">
    <source>
        <dbReference type="Pfam" id="PF03732"/>
    </source>
</evidence>
<evidence type="ECO:0000313" key="4">
    <source>
        <dbReference type="Proteomes" id="UP000824469"/>
    </source>
</evidence>
<dbReference type="EMBL" id="JAHRHJ020000006">
    <property type="protein sequence ID" value="KAH9311124.1"/>
    <property type="molecule type" value="Genomic_DNA"/>
</dbReference>
<reference evidence="3 4" key="1">
    <citation type="journal article" date="2021" name="Nat. Plants">
        <title>The Taxus genome provides insights into paclitaxel biosynthesis.</title>
        <authorList>
            <person name="Xiong X."/>
            <person name="Gou J."/>
            <person name="Liao Q."/>
            <person name="Li Y."/>
            <person name="Zhou Q."/>
            <person name="Bi G."/>
            <person name="Li C."/>
            <person name="Du R."/>
            <person name="Wang X."/>
            <person name="Sun T."/>
            <person name="Guo L."/>
            <person name="Liang H."/>
            <person name="Lu P."/>
            <person name="Wu Y."/>
            <person name="Zhang Z."/>
            <person name="Ro D.K."/>
            <person name="Shang Y."/>
            <person name="Huang S."/>
            <person name="Yan J."/>
        </authorList>
    </citation>
    <scope>NUCLEOTIDE SEQUENCE [LARGE SCALE GENOMIC DNA]</scope>
    <source>
        <strain evidence="3">Ta-2019</strain>
    </source>
</reference>
<dbReference type="PANTHER" id="PTHR33223:SF10">
    <property type="entry name" value="AMINOTRANSFERASE-LIKE PLANT MOBILE DOMAIN-CONTAINING PROTEIN"/>
    <property type="match status" value="1"/>
</dbReference>
<keyword evidence="4" id="KW-1185">Reference proteome</keyword>
<name>A0AA38FVG0_TAXCH</name>
<accession>A0AA38FVG0</accession>
<evidence type="ECO:0000313" key="3">
    <source>
        <dbReference type="EMBL" id="KAH9311124.1"/>
    </source>
</evidence>
<sequence>FEIEFEDVYIKLFIHTLEEDARDWYKSLPDNSIDSWTEMKNAFRLQYGDKTDPRFLLSEFENIKKNPNESIHDFNTRFNKTLNRLPVILRPSDVSCLIKYSDAFDKKASYYLRDKNPGTLRQAFTMALQIENNIKVVGKPPKREGIKLINPEKPQSSKSMDLEEVVKTLARAVKEISYKLARAEKGIGQGSQGQHKPQGQEIFVKSS</sequence>
<feature type="non-terminal residue" evidence="3">
    <location>
        <position position="1"/>
    </location>
</feature>
<dbReference type="PANTHER" id="PTHR33223">
    <property type="entry name" value="CCHC-TYPE DOMAIN-CONTAINING PROTEIN"/>
    <property type="match status" value="1"/>
</dbReference>
<proteinExistence type="predicted"/>
<dbReference type="Proteomes" id="UP000824469">
    <property type="component" value="Unassembled WGS sequence"/>
</dbReference>
<comment type="caution">
    <text evidence="3">The sequence shown here is derived from an EMBL/GenBank/DDBJ whole genome shotgun (WGS) entry which is preliminary data.</text>
</comment>
<feature type="region of interest" description="Disordered" evidence="1">
    <location>
        <begin position="186"/>
        <end position="207"/>
    </location>
</feature>
<protein>
    <recommendedName>
        <fullName evidence="2">Retrotransposon gag domain-containing protein</fullName>
    </recommendedName>
</protein>
<gene>
    <name evidence="3" type="ORF">KI387_026159</name>
</gene>
<organism evidence="3 4">
    <name type="scientific">Taxus chinensis</name>
    <name type="common">Chinese yew</name>
    <name type="synonym">Taxus wallichiana var. chinensis</name>
    <dbReference type="NCBI Taxonomy" id="29808"/>
    <lineage>
        <taxon>Eukaryota</taxon>
        <taxon>Viridiplantae</taxon>
        <taxon>Streptophyta</taxon>
        <taxon>Embryophyta</taxon>
        <taxon>Tracheophyta</taxon>
        <taxon>Spermatophyta</taxon>
        <taxon>Pinopsida</taxon>
        <taxon>Pinidae</taxon>
        <taxon>Conifers II</taxon>
        <taxon>Cupressales</taxon>
        <taxon>Taxaceae</taxon>
        <taxon>Taxus</taxon>
    </lineage>
</organism>
<evidence type="ECO:0000256" key="1">
    <source>
        <dbReference type="SAM" id="MobiDB-lite"/>
    </source>
</evidence>